<protein>
    <submittedName>
        <fullName evidence="2">PA2169 family four-helix-bundle protein</fullName>
    </submittedName>
</protein>
<evidence type="ECO:0000313" key="3">
    <source>
        <dbReference type="Proteomes" id="UP000613030"/>
    </source>
</evidence>
<comment type="caution">
    <text evidence="2">The sequence shown here is derived from an EMBL/GenBank/DDBJ whole genome shotgun (WGS) entry which is preliminary data.</text>
</comment>
<dbReference type="InterPro" id="IPR011971">
    <property type="entry name" value="CHP02284"/>
</dbReference>
<name>A0ABS1KY44_9BACT</name>
<dbReference type="Proteomes" id="UP000613030">
    <property type="component" value="Unassembled WGS sequence"/>
</dbReference>
<dbReference type="InterPro" id="IPR012347">
    <property type="entry name" value="Ferritin-like"/>
</dbReference>
<dbReference type="InterPro" id="IPR016920">
    <property type="entry name" value="UCP029477"/>
</dbReference>
<sequence length="156" mass="17417">MEKNEKTIEVLNDLIRINNDRIEGYKKASSNTEIAEADLKTLFHRMAEESRDYVEELSAQVVDLGGQPASDTTTSGKIYRTWMDVKATFSGNDAVSMLRACEFGEDAAQRAYSDAMDSGSEVDPTVLGLIARQKALLKGSHDLVKTYRDQFTEIEK</sequence>
<evidence type="ECO:0000259" key="1">
    <source>
        <dbReference type="Pfam" id="PF09537"/>
    </source>
</evidence>
<dbReference type="InterPro" id="IPR009078">
    <property type="entry name" value="Ferritin-like_SF"/>
</dbReference>
<feature type="domain" description="DUF2383" evidence="1">
    <location>
        <begin position="7"/>
        <end position="117"/>
    </location>
</feature>
<keyword evidence="3" id="KW-1185">Reference proteome</keyword>
<accession>A0ABS1KY44</accession>
<dbReference type="CDD" id="cd00657">
    <property type="entry name" value="Ferritin_like"/>
    <property type="match status" value="1"/>
</dbReference>
<proteinExistence type="predicted"/>
<organism evidence="2 3">
    <name type="scientific">Chryseolinea lacunae</name>
    <dbReference type="NCBI Taxonomy" id="2801331"/>
    <lineage>
        <taxon>Bacteria</taxon>
        <taxon>Pseudomonadati</taxon>
        <taxon>Bacteroidota</taxon>
        <taxon>Cytophagia</taxon>
        <taxon>Cytophagales</taxon>
        <taxon>Fulvivirgaceae</taxon>
        <taxon>Chryseolinea</taxon>
    </lineage>
</organism>
<dbReference type="PIRSF" id="PIRSF029477">
    <property type="entry name" value="UCP029477"/>
    <property type="match status" value="1"/>
</dbReference>
<dbReference type="Gene3D" id="1.20.1260.10">
    <property type="match status" value="1"/>
</dbReference>
<dbReference type="RefSeq" id="WP_202014014.1">
    <property type="nucleotide sequence ID" value="NZ_JAERRB010000010.1"/>
</dbReference>
<dbReference type="EMBL" id="JAERRB010000010">
    <property type="protein sequence ID" value="MBL0744360.1"/>
    <property type="molecule type" value="Genomic_DNA"/>
</dbReference>
<dbReference type="NCBIfam" id="TIGR02284">
    <property type="entry name" value="PA2169 family four-helix-bundle protein"/>
    <property type="match status" value="1"/>
</dbReference>
<dbReference type="Pfam" id="PF09537">
    <property type="entry name" value="DUF2383"/>
    <property type="match status" value="1"/>
</dbReference>
<reference evidence="2 3" key="1">
    <citation type="submission" date="2021-01" db="EMBL/GenBank/DDBJ databases">
        <title>Chryseolinea sp. Jin1 Genome sequencing and assembly.</title>
        <authorList>
            <person name="Kim I."/>
        </authorList>
    </citation>
    <scope>NUCLEOTIDE SEQUENCE [LARGE SCALE GENOMIC DNA]</scope>
    <source>
        <strain evidence="2 3">Jin1</strain>
    </source>
</reference>
<evidence type="ECO:0000313" key="2">
    <source>
        <dbReference type="EMBL" id="MBL0744360.1"/>
    </source>
</evidence>
<gene>
    <name evidence="2" type="ORF">JI741_24215</name>
</gene>
<dbReference type="SUPFAM" id="SSF47240">
    <property type="entry name" value="Ferritin-like"/>
    <property type="match status" value="1"/>
</dbReference>
<dbReference type="InterPro" id="IPR019052">
    <property type="entry name" value="DUF2383"/>
</dbReference>